<sequence>DPLLSKYNIDGATVAEIESRDPNPSTDDVYRLEAGVKDNDDVVQPRFRDQFDMKHLGAVRMWERYERHPW</sequence>
<name>A0A2P5F6T8_TREOI</name>
<dbReference type="AlphaFoldDB" id="A0A2P5F6T8"/>
<protein>
    <submittedName>
        <fullName evidence="1">Uncharacterized protein</fullName>
    </submittedName>
</protein>
<dbReference type="EMBL" id="JXTC01000058">
    <property type="protein sequence ID" value="PON93508.1"/>
    <property type="molecule type" value="Genomic_DNA"/>
</dbReference>
<accession>A0A2P5F6T8</accession>
<dbReference type="InParanoid" id="A0A2P5F6T8"/>
<comment type="caution">
    <text evidence="1">The sequence shown here is derived from an EMBL/GenBank/DDBJ whole genome shotgun (WGS) entry which is preliminary data.</text>
</comment>
<organism evidence="1 2">
    <name type="scientific">Trema orientale</name>
    <name type="common">Charcoal tree</name>
    <name type="synonym">Celtis orientalis</name>
    <dbReference type="NCBI Taxonomy" id="63057"/>
    <lineage>
        <taxon>Eukaryota</taxon>
        <taxon>Viridiplantae</taxon>
        <taxon>Streptophyta</taxon>
        <taxon>Embryophyta</taxon>
        <taxon>Tracheophyta</taxon>
        <taxon>Spermatophyta</taxon>
        <taxon>Magnoliopsida</taxon>
        <taxon>eudicotyledons</taxon>
        <taxon>Gunneridae</taxon>
        <taxon>Pentapetalae</taxon>
        <taxon>rosids</taxon>
        <taxon>fabids</taxon>
        <taxon>Rosales</taxon>
        <taxon>Cannabaceae</taxon>
        <taxon>Trema</taxon>
    </lineage>
</organism>
<proteinExistence type="predicted"/>
<dbReference type="Proteomes" id="UP000237000">
    <property type="component" value="Unassembled WGS sequence"/>
</dbReference>
<evidence type="ECO:0000313" key="2">
    <source>
        <dbReference type="Proteomes" id="UP000237000"/>
    </source>
</evidence>
<keyword evidence="2" id="KW-1185">Reference proteome</keyword>
<gene>
    <name evidence="1" type="ORF">TorRG33x02_107860</name>
</gene>
<reference evidence="2" key="1">
    <citation type="submission" date="2016-06" db="EMBL/GenBank/DDBJ databases">
        <title>Parallel loss of symbiosis genes in relatives of nitrogen-fixing non-legume Parasponia.</title>
        <authorList>
            <person name="Van Velzen R."/>
            <person name="Holmer R."/>
            <person name="Bu F."/>
            <person name="Rutten L."/>
            <person name="Van Zeijl A."/>
            <person name="Liu W."/>
            <person name="Santuari L."/>
            <person name="Cao Q."/>
            <person name="Sharma T."/>
            <person name="Shen D."/>
            <person name="Roswanjaya Y."/>
            <person name="Wardhani T."/>
            <person name="Kalhor M.S."/>
            <person name="Jansen J."/>
            <person name="Van den Hoogen J."/>
            <person name="Gungor B."/>
            <person name="Hartog M."/>
            <person name="Hontelez J."/>
            <person name="Verver J."/>
            <person name="Yang W.-C."/>
            <person name="Schijlen E."/>
            <person name="Repin R."/>
            <person name="Schilthuizen M."/>
            <person name="Schranz E."/>
            <person name="Heidstra R."/>
            <person name="Miyata K."/>
            <person name="Fedorova E."/>
            <person name="Kohlen W."/>
            <person name="Bisseling T."/>
            <person name="Smit S."/>
            <person name="Geurts R."/>
        </authorList>
    </citation>
    <scope>NUCLEOTIDE SEQUENCE [LARGE SCALE GENOMIC DNA]</scope>
    <source>
        <strain evidence="2">cv. RG33-2</strain>
    </source>
</reference>
<evidence type="ECO:0000313" key="1">
    <source>
        <dbReference type="EMBL" id="PON93508.1"/>
    </source>
</evidence>
<feature type="non-terminal residue" evidence="1">
    <location>
        <position position="1"/>
    </location>
</feature>